<protein>
    <recommendedName>
        <fullName evidence="3">Protein kinase domain-containing protein</fullName>
    </recommendedName>
</protein>
<name>A0A427BBB1_ENSVE</name>
<accession>A0A427BBB1</accession>
<dbReference type="Proteomes" id="UP000287651">
    <property type="component" value="Unassembled WGS sequence"/>
</dbReference>
<dbReference type="AlphaFoldDB" id="A0A427BBB1"/>
<proteinExistence type="predicted"/>
<dbReference type="Gene3D" id="1.10.510.10">
    <property type="entry name" value="Transferase(Phosphotransferase) domain 1"/>
    <property type="match status" value="1"/>
</dbReference>
<sequence>MVTVTICFKPGLTADLWTIYSHRILGTPNEEIWPGVTSLPDFKSAFPKWLPKDLTTVVPNVEAAGIDLLSERFAFVSQLMWPISNLLITIFGSQKMLHLDPSKRITARQALEHDYFKDLGLMP</sequence>
<dbReference type="SUPFAM" id="SSF56112">
    <property type="entry name" value="Protein kinase-like (PK-like)"/>
    <property type="match status" value="1"/>
</dbReference>
<evidence type="ECO:0000313" key="1">
    <source>
        <dbReference type="EMBL" id="RRT85767.1"/>
    </source>
</evidence>
<evidence type="ECO:0000313" key="2">
    <source>
        <dbReference type="Proteomes" id="UP000287651"/>
    </source>
</evidence>
<reference evidence="1 2" key="1">
    <citation type="journal article" date="2014" name="Agronomy (Basel)">
        <title>A Draft Genome Sequence for Ensete ventricosum, the Drought-Tolerant Tree Against Hunger.</title>
        <authorList>
            <person name="Harrison J."/>
            <person name="Moore K.A."/>
            <person name="Paszkiewicz K."/>
            <person name="Jones T."/>
            <person name="Grant M."/>
            <person name="Ambacheew D."/>
            <person name="Muzemil S."/>
            <person name="Studholme D.J."/>
        </authorList>
    </citation>
    <scope>NUCLEOTIDE SEQUENCE [LARGE SCALE GENOMIC DNA]</scope>
</reference>
<dbReference type="InterPro" id="IPR011009">
    <property type="entry name" value="Kinase-like_dom_sf"/>
</dbReference>
<gene>
    <name evidence="1" type="ORF">B296_00008176</name>
</gene>
<dbReference type="EMBL" id="AMZH03000065">
    <property type="protein sequence ID" value="RRT85767.1"/>
    <property type="molecule type" value="Genomic_DNA"/>
</dbReference>
<organism evidence="1 2">
    <name type="scientific">Ensete ventricosum</name>
    <name type="common">Abyssinian banana</name>
    <name type="synonym">Musa ensete</name>
    <dbReference type="NCBI Taxonomy" id="4639"/>
    <lineage>
        <taxon>Eukaryota</taxon>
        <taxon>Viridiplantae</taxon>
        <taxon>Streptophyta</taxon>
        <taxon>Embryophyta</taxon>
        <taxon>Tracheophyta</taxon>
        <taxon>Spermatophyta</taxon>
        <taxon>Magnoliopsida</taxon>
        <taxon>Liliopsida</taxon>
        <taxon>Zingiberales</taxon>
        <taxon>Musaceae</taxon>
        <taxon>Ensete</taxon>
    </lineage>
</organism>
<comment type="caution">
    <text evidence="1">The sequence shown here is derived from an EMBL/GenBank/DDBJ whole genome shotgun (WGS) entry which is preliminary data.</text>
</comment>
<evidence type="ECO:0008006" key="3">
    <source>
        <dbReference type="Google" id="ProtNLM"/>
    </source>
</evidence>